<keyword evidence="3" id="KW-1185">Reference proteome</keyword>
<evidence type="ECO:0000313" key="2">
    <source>
        <dbReference type="EMBL" id="MFB9072848.1"/>
    </source>
</evidence>
<organism evidence="2 3">
    <name type="scientific">Citricoccus parietis</name>
    <dbReference type="NCBI Taxonomy" id="592307"/>
    <lineage>
        <taxon>Bacteria</taxon>
        <taxon>Bacillati</taxon>
        <taxon>Actinomycetota</taxon>
        <taxon>Actinomycetes</taxon>
        <taxon>Micrococcales</taxon>
        <taxon>Micrococcaceae</taxon>
        <taxon>Citricoccus</taxon>
    </lineage>
</organism>
<proteinExistence type="predicted"/>
<feature type="region of interest" description="Disordered" evidence="1">
    <location>
        <begin position="1"/>
        <end position="35"/>
    </location>
</feature>
<feature type="compositionally biased region" description="Polar residues" evidence="1">
    <location>
        <begin position="1"/>
        <end position="16"/>
    </location>
</feature>
<gene>
    <name evidence="2" type="ORF">ACFFX0_17220</name>
</gene>
<comment type="caution">
    <text evidence="2">The sequence shown here is derived from an EMBL/GenBank/DDBJ whole genome shotgun (WGS) entry which is preliminary data.</text>
</comment>
<dbReference type="Proteomes" id="UP001589575">
    <property type="component" value="Unassembled WGS sequence"/>
</dbReference>
<evidence type="ECO:0000313" key="3">
    <source>
        <dbReference type="Proteomes" id="UP001589575"/>
    </source>
</evidence>
<dbReference type="EMBL" id="JBHMFI010000001">
    <property type="protein sequence ID" value="MFB9072848.1"/>
    <property type="molecule type" value="Genomic_DNA"/>
</dbReference>
<name>A0ABV5G1N6_9MICC</name>
<protein>
    <submittedName>
        <fullName evidence="2">Uncharacterized protein</fullName>
    </submittedName>
</protein>
<evidence type="ECO:0000256" key="1">
    <source>
        <dbReference type="SAM" id="MobiDB-lite"/>
    </source>
</evidence>
<sequence>METRLSSAVISSPDSTGTGGRGDRERAVQETASVRMSRSTVNFTEVSAFLVDGR</sequence>
<accession>A0ABV5G1N6</accession>
<reference evidence="2 3" key="1">
    <citation type="submission" date="2024-09" db="EMBL/GenBank/DDBJ databases">
        <authorList>
            <person name="Sun Q."/>
            <person name="Mori K."/>
        </authorList>
    </citation>
    <scope>NUCLEOTIDE SEQUENCE [LARGE SCALE GENOMIC DNA]</scope>
    <source>
        <strain evidence="2 3">CCM 7609</strain>
    </source>
</reference>